<comment type="subcellular location">
    <subcellularLocation>
        <location evidence="1">Membrane</location>
    </subcellularLocation>
</comment>
<dbReference type="InParanoid" id="E2B4S9"/>
<reference evidence="6 7" key="1">
    <citation type="journal article" date="2010" name="Science">
        <title>Genomic comparison of the ants Camponotus floridanus and Harpegnathos saltator.</title>
        <authorList>
            <person name="Bonasio R."/>
            <person name="Zhang G."/>
            <person name="Ye C."/>
            <person name="Mutti N.S."/>
            <person name="Fang X."/>
            <person name="Qin N."/>
            <person name="Donahue G."/>
            <person name="Yang P."/>
            <person name="Li Q."/>
            <person name="Li C."/>
            <person name="Zhang P."/>
            <person name="Huang Z."/>
            <person name="Berger S.L."/>
            <person name="Reinberg D."/>
            <person name="Wang J."/>
            <person name="Liebig J."/>
        </authorList>
    </citation>
    <scope>NUCLEOTIDE SEQUENCE [LARGE SCALE GENOMIC DNA]</scope>
    <source>
        <strain evidence="6 7">R22 G/1</strain>
    </source>
</reference>
<keyword evidence="2" id="KW-0812">Transmembrane</keyword>
<keyword evidence="4" id="KW-0472">Membrane</keyword>
<dbReference type="Gene3D" id="3.40.50.2300">
    <property type="match status" value="2"/>
</dbReference>
<accession>E2B4S9</accession>
<evidence type="ECO:0000313" key="6">
    <source>
        <dbReference type="EMBL" id="EFN89308.1"/>
    </source>
</evidence>
<name>E2B4S9_HARSA</name>
<sequence>MEQRREILLPTTKPCKQLSRSVQGIFGPSDPLLGAHIQSICEALDVPHLETRVDFEPTFKEFSINLYPAQDHLNKAFKDLISFLNWTRVAIIYEEDHGLFKLQDLVKSPPSVRTEMYIRQAGPRSYRQVLREVRHKEIFKLIVDTDPAHMQQFFRADIETFDLEDFKYNSVNMTAFRLVDLEEPKVAEVLKQMERFQPTIGHAILNKTGIIQVGENFK</sequence>
<feature type="domain" description="Receptor ligand binding region" evidence="5">
    <location>
        <begin position="12"/>
        <end position="165"/>
    </location>
</feature>
<evidence type="ECO:0000256" key="1">
    <source>
        <dbReference type="ARBA" id="ARBA00004370"/>
    </source>
</evidence>
<dbReference type="OMA" id="IVIDCHI"/>
<dbReference type="Pfam" id="PF01094">
    <property type="entry name" value="ANF_receptor"/>
    <property type="match status" value="1"/>
</dbReference>
<organism evidence="7">
    <name type="scientific">Harpegnathos saltator</name>
    <name type="common">Jerdon's jumping ant</name>
    <dbReference type="NCBI Taxonomy" id="610380"/>
    <lineage>
        <taxon>Eukaryota</taxon>
        <taxon>Metazoa</taxon>
        <taxon>Ecdysozoa</taxon>
        <taxon>Arthropoda</taxon>
        <taxon>Hexapoda</taxon>
        <taxon>Insecta</taxon>
        <taxon>Pterygota</taxon>
        <taxon>Neoptera</taxon>
        <taxon>Endopterygota</taxon>
        <taxon>Hymenoptera</taxon>
        <taxon>Apocrita</taxon>
        <taxon>Aculeata</taxon>
        <taxon>Formicoidea</taxon>
        <taxon>Formicidae</taxon>
        <taxon>Ponerinae</taxon>
        <taxon>Ponerini</taxon>
        <taxon>Harpegnathos</taxon>
    </lineage>
</organism>
<protein>
    <submittedName>
        <fullName evidence="6">Glutamate receptor, ionotropic kainate 1</fullName>
    </submittedName>
</protein>
<dbReference type="EMBL" id="GL445595">
    <property type="protein sequence ID" value="EFN89308.1"/>
    <property type="molecule type" value="Genomic_DNA"/>
</dbReference>
<evidence type="ECO:0000259" key="5">
    <source>
        <dbReference type="Pfam" id="PF01094"/>
    </source>
</evidence>
<keyword evidence="6" id="KW-0675">Receptor</keyword>
<dbReference type="AlphaFoldDB" id="E2B4S9"/>
<dbReference type="InterPro" id="IPR001828">
    <property type="entry name" value="ANF_lig-bd_rcpt"/>
</dbReference>
<dbReference type="SUPFAM" id="SSF53822">
    <property type="entry name" value="Periplasmic binding protein-like I"/>
    <property type="match status" value="1"/>
</dbReference>
<evidence type="ECO:0000256" key="4">
    <source>
        <dbReference type="ARBA" id="ARBA00023136"/>
    </source>
</evidence>
<evidence type="ECO:0000256" key="3">
    <source>
        <dbReference type="ARBA" id="ARBA00022989"/>
    </source>
</evidence>
<keyword evidence="7" id="KW-1185">Reference proteome</keyword>
<gene>
    <name evidence="6" type="ORF">EAI_06199</name>
</gene>
<dbReference type="InterPro" id="IPR028082">
    <property type="entry name" value="Peripla_BP_I"/>
</dbReference>
<dbReference type="Proteomes" id="UP000008237">
    <property type="component" value="Unassembled WGS sequence"/>
</dbReference>
<evidence type="ECO:0000256" key="2">
    <source>
        <dbReference type="ARBA" id="ARBA00022692"/>
    </source>
</evidence>
<dbReference type="OrthoDB" id="5984008at2759"/>
<proteinExistence type="predicted"/>
<evidence type="ECO:0000313" key="7">
    <source>
        <dbReference type="Proteomes" id="UP000008237"/>
    </source>
</evidence>
<keyword evidence="3" id="KW-1133">Transmembrane helix</keyword>
<dbReference type="GO" id="GO:0016020">
    <property type="term" value="C:membrane"/>
    <property type="evidence" value="ECO:0007669"/>
    <property type="project" value="UniProtKB-SubCell"/>
</dbReference>